<organism evidence="3 4">
    <name type="scientific">Streptomyces xanthochromogenes</name>
    <dbReference type="NCBI Taxonomy" id="67384"/>
    <lineage>
        <taxon>Bacteria</taxon>
        <taxon>Bacillati</taxon>
        <taxon>Actinomycetota</taxon>
        <taxon>Actinomycetes</taxon>
        <taxon>Kitasatosporales</taxon>
        <taxon>Streptomycetaceae</taxon>
        <taxon>Streptomyces</taxon>
    </lineage>
</organism>
<dbReference type="EMBL" id="BMUU01000001">
    <property type="protein sequence ID" value="GGY18894.1"/>
    <property type="molecule type" value="Genomic_DNA"/>
</dbReference>
<feature type="compositionally biased region" description="Basic and acidic residues" evidence="1">
    <location>
        <begin position="266"/>
        <end position="275"/>
    </location>
</feature>
<dbReference type="Gene3D" id="3.40.50.150">
    <property type="entry name" value="Vaccinia Virus protein VP39"/>
    <property type="match status" value="1"/>
</dbReference>
<dbReference type="InterPro" id="IPR029063">
    <property type="entry name" value="SAM-dependent_MTases_sf"/>
</dbReference>
<proteinExistence type="predicted"/>
<dbReference type="SUPFAM" id="SSF53335">
    <property type="entry name" value="S-adenosyl-L-methionine-dependent methyltransferases"/>
    <property type="match status" value="1"/>
</dbReference>
<reference evidence="4" key="1">
    <citation type="journal article" date="2019" name="Int. J. Syst. Evol. Microbiol.">
        <title>The Global Catalogue of Microorganisms (GCM) 10K type strain sequencing project: providing services to taxonomists for standard genome sequencing and annotation.</title>
        <authorList>
            <consortium name="The Broad Institute Genomics Platform"/>
            <consortium name="The Broad Institute Genome Sequencing Center for Infectious Disease"/>
            <person name="Wu L."/>
            <person name="Ma J."/>
        </authorList>
    </citation>
    <scope>NUCLEOTIDE SEQUENCE [LARGE SCALE GENOMIC DNA]</scope>
    <source>
        <strain evidence="4">JCM 4594</strain>
    </source>
</reference>
<dbReference type="Proteomes" id="UP000600946">
    <property type="component" value="Unassembled WGS sequence"/>
</dbReference>
<dbReference type="Pfam" id="PF08241">
    <property type="entry name" value="Methyltransf_11"/>
    <property type="match status" value="1"/>
</dbReference>
<evidence type="ECO:0000313" key="4">
    <source>
        <dbReference type="Proteomes" id="UP000600946"/>
    </source>
</evidence>
<feature type="region of interest" description="Disordered" evidence="1">
    <location>
        <begin position="1"/>
        <end position="45"/>
    </location>
</feature>
<comment type="caution">
    <text evidence="3">The sequence shown here is derived from an EMBL/GenBank/DDBJ whole genome shotgun (WGS) entry which is preliminary data.</text>
</comment>
<dbReference type="InterPro" id="IPR013216">
    <property type="entry name" value="Methyltransf_11"/>
</dbReference>
<dbReference type="RefSeq" id="WP_423690146.1">
    <property type="nucleotide sequence ID" value="NZ_JBMVEZ010000005.1"/>
</dbReference>
<dbReference type="PANTHER" id="PTHR43861">
    <property type="entry name" value="TRANS-ACONITATE 2-METHYLTRANSFERASE-RELATED"/>
    <property type="match status" value="1"/>
</dbReference>
<evidence type="ECO:0000313" key="3">
    <source>
        <dbReference type="EMBL" id="GGY18894.1"/>
    </source>
</evidence>
<dbReference type="CDD" id="cd02440">
    <property type="entry name" value="AdoMet_MTases"/>
    <property type="match status" value="1"/>
</dbReference>
<accession>A0ABQ2ZL06</accession>
<name>A0ABQ2ZL06_9ACTN</name>
<gene>
    <name evidence="3" type="ORF">GCM10010326_09610</name>
</gene>
<evidence type="ECO:0000259" key="2">
    <source>
        <dbReference type="Pfam" id="PF08241"/>
    </source>
</evidence>
<sequence>MRQRPAGEWPAPEGGRSSADGTRSAPAGTQPAPKSPASAAEGARAWSGREGARAFAAVDAATDWLVGYPFVFRALAAASRTGGSLLDFGCGPGTVAEHAARRLGMRIIGVDASPEMLALARERGTPGAEYHVVTAGRADGLSDACADAAMCNHVLASLPDERTVLAVFGEIHRLLRPGAPLALLTTDPACSGVEYASLRVGEPGVVYGPGQALTVRLRRTDGTWQTMPNHAWPPAAISALLERAGFASIAQHHPTPDEADGVADPAHVHSRDWAAERQRPPLVVTVALRT</sequence>
<feature type="domain" description="Methyltransferase type 11" evidence="2">
    <location>
        <begin position="86"/>
        <end position="181"/>
    </location>
</feature>
<protein>
    <recommendedName>
        <fullName evidence="2">Methyltransferase type 11 domain-containing protein</fullName>
    </recommendedName>
</protein>
<keyword evidence="4" id="KW-1185">Reference proteome</keyword>
<evidence type="ECO:0000256" key="1">
    <source>
        <dbReference type="SAM" id="MobiDB-lite"/>
    </source>
</evidence>
<feature type="region of interest" description="Disordered" evidence="1">
    <location>
        <begin position="252"/>
        <end position="275"/>
    </location>
</feature>